<dbReference type="EMBL" id="LNAM01000146">
    <property type="protein sequence ID" value="KSV59405.1"/>
    <property type="molecule type" value="Genomic_DNA"/>
</dbReference>
<dbReference type="InterPro" id="IPR007358">
    <property type="entry name" value="Nucleoid_associated_NdpA"/>
</dbReference>
<dbReference type="AlphaFoldDB" id="A0A0V8QFK2"/>
<dbReference type="STRING" id="290052.ASU35_09215"/>
<dbReference type="Pfam" id="PF04245">
    <property type="entry name" value="NA37"/>
    <property type="match status" value="1"/>
</dbReference>
<reference evidence="1 2" key="1">
    <citation type="submission" date="2015-11" db="EMBL/GenBank/DDBJ databases">
        <title>Butyribacter intestini gen. nov., sp. nov., a butyric acid-producing bacterium of the family Lachnospiraceae isolated from the human faeces.</title>
        <authorList>
            <person name="Zou Y."/>
            <person name="Xue W."/>
            <person name="Luo G."/>
            <person name="Lv M."/>
        </authorList>
    </citation>
    <scope>NUCLEOTIDE SEQUENCE [LARGE SCALE GENOMIC DNA]</scope>
    <source>
        <strain evidence="1 2">ACET-33324</strain>
    </source>
</reference>
<protein>
    <recommendedName>
        <fullName evidence="3">Nucleoid-associated protein</fullName>
    </recommendedName>
</protein>
<evidence type="ECO:0008006" key="3">
    <source>
        <dbReference type="Google" id="ProtNLM"/>
    </source>
</evidence>
<name>A0A0V8QFK2_9FIRM</name>
<keyword evidence="2" id="KW-1185">Reference proteome</keyword>
<gene>
    <name evidence="1" type="ORF">ASU35_09215</name>
</gene>
<dbReference type="RefSeq" id="WP_058352390.1">
    <property type="nucleotide sequence ID" value="NZ_CABMMD010000146.1"/>
</dbReference>
<sequence length="336" mass="38233">MERDEIIIRNGIVHILDSSVGLPALSDTVLELGPDLNDFIRSLIYKIASGDEVKHCRFDEETSQVYPLLKDFREDNLIEISKELAKQLYTIMNQNIAIPAADLLIATYQYQSEPYLAILKLNYKETFVHLTGETEGLSCNDIIKYKATLPAIGSRLTEAVLINLSSLETMLVEKKYEVNGVKTNYLSELFLGCKTRLSSKAKMAIVTKAVDQINKTYYEDNFDKQMEAKSIIQNELAEEGHLDIPAITEKIYGEEPEIKEAFTEKLEKYHIEKERVKPQSQSTIKKLEKQFLTTDSGIEINIPMEQYNNPQNIEFITNDDGTLSVLIKNINHLSAK</sequence>
<proteinExistence type="predicted"/>
<evidence type="ECO:0000313" key="2">
    <source>
        <dbReference type="Proteomes" id="UP000054874"/>
    </source>
</evidence>
<dbReference type="Proteomes" id="UP000054874">
    <property type="component" value="Unassembled WGS sequence"/>
</dbReference>
<dbReference type="GO" id="GO:0009295">
    <property type="term" value="C:nucleoid"/>
    <property type="evidence" value="ECO:0007669"/>
    <property type="project" value="InterPro"/>
</dbReference>
<comment type="caution">
    <text evidence="1">The sequence shown here is derived from an EMBL/GenBank/DDBJ whole genome shotgun (WGS) entry which is preliminary data.</text>
</comment>
<organism evidence="1 2">
    <name type="scientific">Acetivibrio ethanolgignens</name>
    <dbReference type="NCBI Taxonomy" id="290052"/>
    <lineage>
        <taxon>Bacteria</taxon>
        <taxon>Bacillati</taxon>
        <taxon>Bacillota</taxon>
        <taxon>Clostridia</taxon>
        <taxon>Eubacteriales</taxon>
        <taxon>Oscillospiraceae</taxon>
        <taxon>Acetivibrio</taxon>
    </lineage>
</organism>
<dbReference type="OrthoDB" id="3171075at2"/>
<accession>A0A0V8QFK2</accession>
<evidence type="ECO:0000313" key="1">
    <source>
        <dbReference type="EMBL" id="KSV59405.1"/>
    </source>
</evidence>